<sequence length="437" mass="45562">MFKKKIIGGVFGGAVTLLVSATLVFALVGDLLDTVGLPGNGDCSVAGTFTGTYYMTMKGGLPSCAGSTLQIYTPPAPDVLPGLPPDPATLVSTKTIVDAADGVTPVAISALAWDPSRNKVWGAYDDKVYLINVGDPTLPGLALATFVFSPSATAPAAEVDAGDLLGKLPGIVLVDGLYSPDVHCNVYNFASDGTYLGKVTPENAAGTKDCSVSGVVVGSANSLYIGRNGTSEIRRVDKTTGSFVSSFATTAGRVEDLTCDPVTYAPKEAILAKDAYGGPVGDPANTPLYEAFEVEPGTCPLEPVQLRMTGGGSVFTANPGRVTHGFELHCDASNLPNRLEVNWGGNRFHLESLTSAICLDDPNLDEEQPVAGFDTYKGKGTGRYNGVSGATAVWEFRDDGEPGTSDHVRLQIKDVNNVVVLTVSGFLDRGNHQAHPQ</sequence>
<dbReference type="STRING" id="1618570.UT08_C0010G0017"/>
<evidence type="ECO:0000313" key="2">
    <source>
        <dbReference type="Proteomes" id="UP000034081"/>
    </source>
</evidence>
<dbReference type="SUPFAM" id="SSF101898">
    <property type="entry name" value="NHL repeat"/>
    <property type="match status" value="1"/>
</dbReference>
<dbReference type="AlphaFoldDB" id="A0A0G0LB70"/>
<dbReference type="Proteomes" id="UP000034081">
    <property type="component" value="Unassembled WGS sequence"/>
</dbReference>
<comment type="caution">
    <text evidence="1">The sequence shown here is derived from an EMBL/GenBank/DDBJ whole genome shotgun (WGS) entry which is preliminary data.</text>
</comment>
<dbReference type="EMBL" id="LBVL01000010">
    <property type="protein sequence ID" value="KKQ85090.1"/>
    <property type="molecule type" value="Genomic_DNA"/>
</dbReference>
<protein>
    <submittedName>
        <fullName evidence="1">Uncharacterized protein</fullName>
    </submittedName>
</protein>
<accession>A0A0G0LB70</accession>
<gene>
    <name evidence="1" type="ORF">UT08_C0010G0017</name>
</gene>
<proteinExistence type="predicted"/>
<name>A0A0G0LB70_9BACT</name>
<reference evidence="1 2" key="1">
    <citation type="journal article" date="2015" name="Nature">
        <title>rRNA introns, odd ribosomes, and small enigmatic genomes across a large radiation of phyla.</title>
        <authorList>
            <person name="Brown C.T."/>
            <person name="Hug L.A."/>
            <person name="Thomas B.C."/>
            <person name="Sharon I."/>
            <person name="Castelle C.J."/>
            <person name="Singh A."/>
            <person name="Wilkins M.J."/>
            <person name="Williams K.H."/>
            <person name="Banfield J.F."/>
        </authorList>
    </citation>
    <scope>NUCLEOTIDE SEQUENCE [LARGE SCALE GENOMIC DNA]</scope>
</reference>
<organism evidence="1 2">
    <name type="scientific">Candidatus Woesebacteria bacterium GW2011_GWB1_38_8</name>
    <dbReference type="NCBI Taxonomy" id="1618570"/>
    <lineage>
        <taxon>Bacteria</taxon>
        <taxon>Candidatus Woeseibacteriota</taxon>
    </lineage>
</organism>
<evidence type="ECO:0000313" key="1">
    <source>
        <dbReference type="EMBL" id="KKQ85090.1"/>
    </source>
</evidence>